<dbReference type="RefSeq" id="WP_236339084.1">
    <property type="nucleotide sequence ID" value="NZ_CAKMMF010000003.1"/>
</dbReference>
<gene>
    <name evidence="3" type="ORF">PAECIP111893_00787</name>
</gene>
<dbReference type="EMBL" id="CAKMMF010000003">
    <property type="protein sequence ID" value="CAH1195971.1"/>
    <property type="molecule type" value="Genomic_DNA"/>
</dbReference>
<organism evidence="3 4">
    <name type="scientific">Paenibacillus plantiphilus</name>
    <dbReference type="NCBI Taxonomy" id="2905650"/>
    <lineage>
        <taxon>Bacteria</taxon>
        <taxon>Bacillati</taxon>
        <taxon>Bacillota</taxon>
        <taxon>Bacilli</taxon>
        <taxon>Bacillales</taxon>
        <taxon>Paenibacillaceae</taxon>
        <taxon>Paenibacillus</taxon>
    </lineage>
</organism>
<dbReference type="PROSITE" id="PS51257">
    <property type="entry name" value="PROKAR_LIPOPROTEIN"/>
    <property type="match status" value="1"/>
</dbReference>
<dbReference type="InterPro" id="IPR019606">
    <property type="entry name" value="GerMN"/>
</dbReference>
<feature type="compositionally biased region" description="Polar residues" evidence="1">
    <location>
        <begin position="47"/>
        <end position="71"/>
    </location>
</feature>
<name>A0ABM9BXP6_9BACL</name>
<evidence type="ECO:0000313" key="4">
    <source>
        <dbReference type="Proteomes" id="UP000838686"/>
    </source>
</evidence>
<feature type="domain" description="GerMN" evidence="2">
    <location>
        <begin position="85"/>
        <end position="193"/>
    </location>
</feature>
<feature type="region of interest" description="Disordered" evidence="1">
    <location>
        <begin position="31"/>
        <end position="79"/>
    </location>
</feature>
<sequence>MNYSLIKRYLLVSVMIVVVVMISACGATKDGNKNGVGAAGTGTTEENPNATNDTPNTSEDPNATEEQPSTNDDPKEPEMTKETIKIYYPDDELMELGEQTAHIQYENDSKKAEAAFLALKKDGSNGEVSLWKDIELLSAKVEDGGAVVLDVHVPDEARLGAPGEVLALEAIQKTMFQFDGFQSLDILVDGKQTESLMGHDTLEHPYKK</sequence>
<evidence type="ECO:0000256" key="1">
    <source>
        <dbReference type="SAM" id="MobiDB-lite"/>
    </source>
</evidence>
<protein>
    <recommendedName>
        <fullName evidence="2">GerMN domain-containing protein</fullName>
    </recommendedName>
</protein>
<reference evidence="3" key="1">
    <citation type="submission" date="2022-01" db="EMBL/GenBank/DDBJ databases">
        <authorList>
            <person name="Criscuolo A."/>
        </authorList>
    </citation>
    <scope>NUCLEOTIDE SEQUENCE</scope>
    <source>
        <strain evidence="3">CIP111893</strain>
    </source>
</reference>
<evidence type="ECO:0000259" key="2">
    <source>
        <dbReference type="Pfam" id="PF10646"/>
    </source>
</evidence>
<comment type="caution">
    <text evidence="3">The sequence shown here is derived from an EMBL/GenBank/DDBJ whole genome shotgun (WGS) entry which is preliminary data.</text>
</comment>
<proteinExistence type="predicted"/>
<evidence type="ECO:0000313" key="3">
    <source>
        <dbReference type="EMBL" id="CAH1195971.1"/>
    </source>
</evidence>
<dbReference type="Proteomes" id="UP000838686">
    <property type="component" value="Unassembled WGS sequence"/>
</dbReference>
<accession>A0ABM9BXP6</accession>
<keyword evidence="4" id="KW-1185">Reference proteome</keyword>
<dbReference type="Pfam" id="PF10646">
    <property type="entry name" value="Germane"/>
    <property type="match status" value="1"/>
</dbReference>